<evidence type="ECO:0000259" key="2">
    <source>
        <dbReference type="PROSITE" id="PS50106"/>
    </source>
</evidence>
<dbReference type="PANTHER" id="PTHR45945:SF3">
    <property type="entry name" value="REGULATOR OF G-PROTEIN SIGNALING LOCO"/>
    <property type="match status" value="1"/>
</dbReference>
<dbReference type="CDD" id="cd13162">
    <property type="entry name" value="PTB_RGS12"/>
    <property type="match status" value="1"/>
</dbReference>
<feature type="compositionally biased region" description="Polar residues" evidence="1">
    <location>
        <begin position="562"/>
        <end position="571"/>
    </location>
</feature>
<dbReference type="EMBL" id="JAZGQO010000006">
    <property type="protein sequence ID" value="KAK6185067.1"/>
    <property type="molecule type" value="Genomic_DNA"/>
</dbReference>
<feature type="compositionally biased region" description="Polar residues" evidence="1">
    <location>
        <begin position="167"/>
        <end position="204"/>
    </location>
</feature>
<feature type="region of interest" description="Disordered" evidence="1">
    <location>
        <begin position="541"/>
        <end position="628"/>
    </location>
</feature>
<dbReference type="GO" id="GO:0005886">
    <property type="term" value="C:plasma membrane"/>
    <property type="evidence" value="ECO:0007669"/>
    <property type="project" value="TreeGrafter"/>
</dbReference>
<reference evidence="3 4" key="1">
    <citation type="submission" date="2024-01" db="EMBL/GenBank/DDBJ databases">
        <title>The genome of the rayed Mediterranean limpet Patella caerulea (Linnaeus, 1758).</title>
        <authorList>
            <person name="Anh-Thu Weber A."/>
            <person name="Halstead-Nussloch G."/>
        </authorList>
    </citation>
    <scope>NUCLEOTIDE SEQUENCE [LARGE SCALE GENOMIC DNA]</scope>
    <source>
        <strain evidence="3">AATW-2023a</strain>
        <tissue evidence="3">Whole specimen</tissue>
    </source>
</reference>
<dbReference type="InterPro" id="IPR036034">
    <property type="entry name" value="PDZ_sf"/>
</dbReference>
<sequence length="776" mass="86415">MHPQQQMRRRKKRPMHGVKTVQVSRGKSGYGFTISGQHPCVLSCIVNGSPAEQMGLKTGDYVMSVNGENVSRSSHDSVVRMVGLSTGTLELQVAENLNESDSSEEDYHPRLKSRFPNRVRPRQPKNLPPKAPDSHRSHNSKLETKGTNCRLNVQGTEGGAYGKENSHNGSNNGARLKTSYSSQSLKSVNSASTMQNSLSNSHAHHVSQNSLSYVSYHSLNSQHSYASNSSHSNLVHNSHSNLTQSSRSNSSHHSHSQPNLNLHGDRSGHTRNRYFEDMNSVALGYNIPAGHLPSDSVNSDNSENSGVFNEYGDVRAVVGYIGSIEMPSDANRPHQRLQSLRNAVRRLRIEKKIHTLVLMDVHSDGVRLTNTGGKIIAQYPVDKLAFSGVCPDDKRFFGIVTLHDHSDDVSEFSGRHENVGTASSCHIFMVDPELRSHNMHSQKAKSFSIQCTVDHDTLSCLEFPRSSTHIILAVANLYKDRQGDGYENEIIRSQAFANPARPAQRSSSNSSNSDSGLGFGKDDNANERGFIVDMAVEEAAQQRPSAIGARGSNPAIHHLSPEVQTIPSSRSNFKRPGSAFELRRQMNNSTSSEECWQGNSSSNKLNPRAMPNPHRSWRNDNPQNHHNSAENLRQSMRNLLQQRKGPNEVSSDDSCKNEFVKGQFISPRPRSAPFTQLNSINDRVETVDLNMARLSPRSYCRNKAMLRSPSAPPIPYFHPDDFDDSDSDSDEDSMVRKVIQRFNHDKTLLHEQDQRRFSESFAVATKVSKNLSNYHE</sequence>
<dbReference type="PANTHER" id="PTHR45945">
    <property type="entry name" value="REGULATOR OF G-PROTEIN SIGNALING LOCO"/>
    <property type="match status" value="1"/>
</dbReference>
<gene>
    <name evidence="3" type="ORF">SNE40_007387</name>
</gene>
<evidence type="ECO:0000256" key="1">
    <source>
        <dbReference type="SAM" id="MobiDB-lite"/>
    </source>
</evidence>
<dbReference type="Pfam" id="PF00595">
    <property type="entry name" value="PDZ"/>
    <property type="match status" value="1"/>
</dbReference>
<feature type="compositionally biased region" description="Low complexity" evidence="1">
    <location>
        <begin position="223"/>
        <end position="249"/>
    </location>
</feature>
<feature type="compositionally biased region" description="Basic residues" evidence="1">
    <location>
        <begin position="110"/>
        <end position="123"/>
    </location>
</feature>
<dbReference type="InterPro" id="IPR046995">
    <property type="entry name" value="RGS10/12/14-like"/>
</dbReference>
<dbReference type="InterPro" id="IPR001478">
    <property type="entry name" value="PDZ"/>
</dbReference>
<dbReference type="Proteomes" id="UP001347796">
    <property type="component" value="Unassembled WGS sequence"/>
</dbReference>
<feature type="compositionally biased region" description="Polar residues" evidence="1">
    <location>
        <begin position="145"/>
        <end position="155"/>
    </location>
</feature>
<name>A0AAN8PTL6_PATCE</name>
<feature type="region of interest" description="Disordered" evidence="1">
    <location>
        <begin position="1"/>
        <end position="21"/>
    </location>
</feature>
<evidence type="ECO:0000313" key="4">
    <source>
        <dbReference type="Proteomes" id="UP001347796"/>
    </source>
</evidence>
<feature type="region of interest" description="Disordered" evidence="1">
    <location>
        <begin position="497"/>
        <end position="524"/>
    </location>
</feature>
<dbReference type="PROSITE" id="PS50106">
    <property type="entry name" value="PDZ"/>
    <property type="match status" value="1"/>
</dbReference>
<feature type="compositionally biased region" description="Low complexity" evidence="1">
    <location>
        <begin position="506"/>
        <end position="515"/>
    </location>
</feature>
<feature type="domain" description="PDZ" evidence="2">
    <location>
        <begin position="20"/>
        <end position="97"/>
    </location>
</feature>
<proteinExistence type="predicted"/>
<dbReference type="CDD" id="cd06710">
    <property type="entry name" value="PDZ_RGS12-like"/>
    <property type="match status" value="1"/>
</dbReference>
<accession>A0AAN8PTL6</accession>
<organism evidence="3 4">
    <name type="scientific">Patella caerulea</name>
    <name type="common">Rayed Mediterranean limpet</name>
    <dbReference type="NCBI Taxonomy" id="87958"/>
    <lineage>
        <taxon>Eukaryota</taxon>
        <taxon>Metazoa</taxon>
        <taxon>Spiralia</taxon>
        <taxon>Lophotrochozoa</taxon>
        <taxon>Mollusca</taxon>
        <taxon>Gastropoda</taxon>
        <taxon>Patellogastropoda</taxon>
        <taxon>Patelloidea</taxon>
        <taxon>Patellidae</taxon>
        <taxon>Patella</taxon>
    </lineage>
</organism>
<dbReference type="InterPro" id="IPR011993">
    <property type="entry name" value="PH-like_dom_sf"/>
</dbReference>
<dbReference type="GO" id="GO:0005737">
    <property type="term" value="C:cytoplasm"/>
    <property type="evidence" value="ECO:0007669"/>
    <property type="project" value="TreeGrafter"/>
</dbReference>
<keyword evidence="4" id="KW-1185">Reference proteome</keyword>
<evidence type="ECO:0000313" key="3">
    <source>
        <dbReference type="EMBL" id="KAK6185067.1"/>
    </source>
</evidence>
<dbReference type="SUPFAM" id="SSF50729">
    <property type="entry name" value="PH domain-like"/>
    <property type="match status" value="1"/>
</dbReference>
<feature type="compositionally biased region" description="Basic and acidic residues" evidence="1">
    <location>
        <begin position="132"/>
        <end position="144"/>
    </location>
</feature>
<feature type="compositionally biased region" description="Polar residues" evidence="1">
    <location>
        <begin position="585"/>
        <end position="605"/>
    </location>
</feature>
<dbReference type="GO" id="GO:0005634">
    <property type="term" value="C:nucleus"/>
    <property type="evidence" value="ECO:0007669"/>
    <property type="project" value="TreeGrafter"/>
</dbReference>
<feature type="compositionally biased region" description="Basic residues" evidence="1">
    <location>
        <begin position="7"/>
        <end position="16"/>
    </location>
</feature>
<dbReference type="GO" id="GO:0008277">
    <property type="term" value="P:regulation of G protein-coupled receptor signaling pathway"/>
    <property type="evidence" value="ECO:0007669"/>
    <property type="project" value="TreeGrafter"/>
</dbReference>
<dbReference type="Gene3D" id="2.30.29.30">
    <property type="entry name" value="Pleckstrin-homology domain (PH domain)/Phosphotyrosine-binding domain (PTB)"/>
    <property type="match status" value="1"/>
</dbReference>
<feature type="region of interest" description="Disordered" evidence="1">
    <location>
        <begin position="97"/>
        <end position="204"/>
    </location>
</feature>
<dbReference type="Gene3D" id="2.30.42.10">
    <property type="match status" value="1"/>
</dbReference>
<dbReference type="SMART" id="SM00462">
    <property type="entry name" value="PTB"/>
    <property type="match status" value="1"/>
</dbReference>
<feature type="region of interest" description="Disordered" evidence="1">
    <location>
        <begin position="223"/>
        <end position="271"/>
    </location>
</feature>
<dbReference type="AlphaFoldDB" id="A0AAN8PTL6"/>
<dbReference type="InterPro" id="IPR006020">
    <property type="entry name" value="PTB/PI_dom"/>
</dbReference>
<dbReference type="SMART" id="SM00228">
    <property type="entry name" value="PDZ"/>
    <property type="match status" value="1"/>
</dbReference>
<dbReference type="GO" id="GO:0005096">
    <property type="term" value="F:GTPase activator activity"/>
    <property type="evidence" value="ECO:0007669"/>
    <property type="project" value="InterPro"/>
</dbReference>
<protein>
    <recommendedName>
        <fullName evidence="2">PDZ domain-containing protein</fullName>
    </recommendedName>
</protein>
<dbReference type="SUPFAM" id="SSF50156">
    <property type="entry name" value="PDZ domain-like"/>
    <property type="match status" value="1"/>
</dbReference>
<feature type="compositionally biased region" description="Polar residues" evidence="1">
    <location>
        <begin position="619"/>
        <end position="628"/>
    </location>
</feature>
<comment type="caution">
    <text evidence="3">The sequence shown here is derived from an EMBL/GenBank/DDBJ whole genome shotgun (WGS) entry which is preliminary data.</text>
</comment>